<dbReference type="EMBL" id="PUEJ01000005">
    <property type="protein sequence ID" value="PRH86892.1"/>
    <property type="molecule type" value="Genomic_DNA"/>
</dbReference>
<evidence type="ECO:0000256" key="2">
    <source>
        <dbReference type="ARBA" id="ARBA00023002"/>
    </source>
</evidence>
<gene>
    <name evidence="3" type="ORF">C5L14_16525</name>
</gene>
<dbReference type="Gene3D" id="3.40.50.720">
    <property type="entry name" value="NAD(P)-binding Rossmann-like Domain"/>
    <property type="match status" value="1"/>
</dbReference>
<accession>A0A2S9QC12</accession>
<name>A0A2S9QC12_9HYPH</name>
<protein>
    <submittedName>
        <fullName evidence="3">Short-chain dehydrogenase</fullName>
    </submittedName>
</protein>
<comment type="similarity">
    <text evidence="1">Belongs to the short-chain dehydrogenases/reductases (SDR) family.</text>
</comment>
<keyword evidence="2" id="KW-0560">Oxidoreductase</keyword>
<evidence type="ECO:0000313" key="4">
    <source>
        <dbReference type="Proteomes" id="UP000237682"/>
    </source>
</evidence>
<dbReference type="InterPro" id="IPR002347">
    <property type="entry name" value="SDR_fam"/>
</dbReference>
<sequence length="237" mass="24943">MERSRQKIIVIGGSSGIGLATALRLSLAGAEVVATGRDLAKLRAATAGHAIEIAAFDARERSALEQFFDRMGPIDHLILALSGGQGAGLLAELDLQSLRAGFEEKFWPQIQAAQAGAAHLRAGGSITFITAISARIARPGTAGLGAINGAIEAMIGSLARELKPSRVNAVSPGVVDTPWWDRFPASFKDDLFREQREILPVGRVGRADEIAHAVQFLVENGYVTGTVIACDGGLHLV</sequence>
<reference evidence="3 4" key="1">
    <citation type="submission" date="2018-02" db="EMBL/GenBank/DDBJ databases">
        <title>Whole genome sequencing of endophytic bacterium.</title>
        <authorList>
            <person name="Eedara R."/>
            <person name="Podile A.R."/>
        </authorList>
    </citation>
    <scope>NUCLEOTIDE SEQUENCE [LARGE SCALE GENOMIC DNA]</scope>
    <source>
        <strain evidence="3 4">RP1T</strain>
    </source>
</reference>
<evidence type="ECO:0000256" key="1">
    <source>
        <dbReference type="ARBA" id="ARBA00006484"/>
    </source>
</evidence>
<dbReference type="AlphaFoldDB" id="A0A2S9QC12"/>
<dbReference type="OrthoDB" id="9806974at2"/>
<dbReference type="PRINTS" id="PR00081">
    <property type="entry name" value="GDHRDH"/>
</dbReference>
<comment type="caution">
    <text evidence="3">The sequence shown here is derived from an EMBL/GenBank/DDBJ whole genome shotgun (WGS) entry which is preliminary data.</text>
</comment>
<dbReference type="RefSeq" id="WP_105863115.1">
    <property type="nucleotide sequence ID" value="NZ_PUEJ01000005.1"/>
</dbReference>
<dbReference type="Proteomes" id="UP000237682">
    <property type="component" value="Unassembled WGS sequence"/>
</dbReference>
<proteinExistence type="inferred from homology"/>
<dbReference type="Pfam" id="PF13561">
    <property type="entry name" value="adh_short_C2"/>
    <property type="match status" value="1"/>
</dbReference>
<evidence type="ECO:0000313" key="3">
    <source>
        <dbReference type="EMBL" id="PRH86892.1"/>
    </source>
</evidence>
<dbReference type="PANTHER" id="PTHR43477">
    <property type="entry name" value="DIHYDROANTICAPSIN 7-DEHYDROGENASE"/>
    <property type="match status" value="1"/>
</dbReference>
<dbReference type="InterPro" id="IPR036291">
    <property type="entry name" value="NAD(P)-bd_dom_sf"/>
</dbReference>
<dbReference type="PANTHER" id="PTHR43477:SF1">
    <property type="entry name" value="DIHYDROANTICAPSIN 7-DEHYDROGENASE"/>
    <property type="match status" value="1"/>
</dbReference>
<dbReference type="SUPFAM" id="SSF51735">
    <property type="entry name" value="NAD(P)-binding Rossmann-fold domains"/>
    <property type="match status" value="1"/>
</dbReference>
<dbReference type="InterPro" id="IPR051122">
    <property type="entry name" value="SDR_DHRS6-like"/>
</dbReference>
<organism evidence="3 4">
    <name type="scientific">Labrys okinawensis</name>
    <dbReference type="NCBI Taxonomy" id="346911"/>
    <lineage>
        <taxon>Bacteria</taxon>
        <taxon>Pseudomonadati</taxon>
        <taxon>Pseudomonadota</taxon>
        <taxon>Alphaproteobacteria</taxon>
        <taxon>Hyphomicrobiales</taxon>
        <taxon>Xanthobacteraceae</taxon>
        <taxon>Labrys</taxon>
    </lineage>
</organism>
<keyword evidence="4" id="KW-1185">Reference proteome</keyword>
<dbReference type="GO" id="GO:0016491">
    <property type="term" value="F:oxidoreductase activity"/>
    <property type="evidence" value="ECO:0007669"/>
    <property type="project" value="UniProtKB-KW"/>
</dbReference>